<proteinExistence type="predicted"/>
<gene>
    <name evidence="1" type="ORF">AMTR_s00059p00169190</name>
</gene>
<reference evidence="2" key="1">
    <citation type="journal article" date="2013" name="Science">
        <title>The Amborella genome and the evolution of flowering plants.</title>
        <authorList>
            <consortium name="Amborella Genome Project"/>
        </authorList>
    </citation>
    <scope>NUCLEOTIDE SEQUENCE [LARGE SCALE GENOMIC DNA]</scope>
</reference>
<dbReference type="Gramene" id="ERN17617">
    <property type="protein sequence ID" value="ERN17617"/>
    <property type="gene ID" value="AMTR_s00059p00169190"/>
</dbReference>
<dbReference type="Proteomes" id="UP000017836">
    <property type="component" value="Unassembled WGS sequence"/>
</dbReference>
<accession>U5D877</accession>
<dbReference type="EMBL" id="KI392312">
    <property type="protein sequence ID" value="ERN17617.1"/>
    <property type="molecule type" value="Genomic_DNA"/>
</dbReference>
<organism evidence="1 2">
    <name type="scientific">Amborella trichopoda</name>
    <dbReference type="NCBI Taxonomy" id="13333"/>
    <lineage>
        <taxon>Eukaryota</taxon>
        <taxon>Viridiplantae</taxon>
        <taxon>Streptophyta</taxon>
        <taxon>Embryophyta</taxon>
        <taxon>Tracheophyta</taxon>
        <taxon>Spermatophyta</taxon>
        <taxon>Magnoliopsida</taxon>
        <taxon>Amborellales</taxon>
        <taxon>Amborellaceae</taxon>
        <taxon>Amborella</taxon>
    </lineage>
</organism>
<evidence type="ECO:0000313" key="1">
    <source>
        <dbReference type="EMBL" id="ERN17617.1"/>
    </source>
</evidence>
<dbReference type="HOGENOM" id="CLU_1646011_0_0_1"/>
<name>U5D877_AMBTC</name>
<evidence type="ECO:0000313" key="2">
    <source>
        <dbReference type="Proteomes" id="UP000017836"/>
    </source>
</evidence>
<protein>
    <submittedName>
        <fullName evidence="1">Uncharacterized protein</fullName>
    </submittedName>
</protein>
<keyword evidence="2" id="KW-1185">Reference proteome</keyword>
<dbReference type="AlphaFoldDB" id="U5D877"/>
<sequence>MHWVVASRALAIAHDKKWLRIGPKNDTCTGPYLSLATSPFLRAHRRSRRTPKMTQAQFLIVSCDPTLPLDPSKVATPPSSHEFGGDDGVAEAVRDKKGECGAGVHGGWCCMHQRDPWLLQWWGCHVVVVVAVVGAPCGGCGGGDAREVGRESMRHSASPQL</sequence>